<accession>A0ABQ4B9N1</accession>
<name>A0ABQ4B9N1_9ACTN</name>
<evidence type="ECO:0000313" key="2">
    <source>
        <dbReference type="Proteomes" id="UP000624709"/>
    </source>
</evidence>
<keyword evidence="2" id="KW-1185">Reference proteome</keyword>
<dbReference type="Proteomes" id="UP000624709">
    <property type="component" value="Unassembled WGS sequence"/>
</dbReference>
<evidence type="ECO:0000313" key="1">
    <source>
        <dbReference type="EMBL" id="GIE67370.1"/>
    </source>
</evidence>
<gene>
    <name evidence="1" type="ORF">Apa02nite_034780</name>
</gene>
<proteinExistence type="predicted"/>
<sequence>MEIVIAAPRTSWMVTGPAAGTVHPDGSGGIVGTVQPDGTGVVGTVQPDGTGVVGTVQPDGTGGVVGTVQPDGTGGVVGTVQPDGSGGAVSAGCRGSARSPIASIAGGGLDPVRVAQVTVTPPATQMATTASRAAT</sequence>
<dbReference type="RefSeq" id="WP_203825880.1">
    <property type="nucleotide sequence ID" value="NZ_BOMS01000047.1"/>
</dbReference>
<comment type="caution">
    <text evidence="1">The sequence shown here is derived from an EMBL/GenBank/DDBJ whole genome shotgun (WGS) entry which is preliminary data.</text>
</comment>
<dbReference type="EMBL" id="BOMS01000047">
    <property type="protein sequence ID" value="GIE67370.1"/>
    <property type="molecule type" value="Genomic_DNA"/>
</dbReference>
<organism evidence="1 2">
    <name type="scientific">Actinoplanes palleronii</name>
    <dbReference type="NCBI Taxonomy" id="113570"/>
    <lineage>
        <taxon>Bacteria</taxon>
        <taxon>Bacillati</taxon>
        <taxon>Actinomycetota</taxon>
        <taxon>Actinomycetes</taxon>
        <taxon>Micromonosporales</taxon>
        <taxon>Micromonosporaceae</taxon>
        <taxon>Actinoplanes</taxon>
    </lineage>
</organism>
<protein>
    <submittedName>
        <fullName evidence="1">Uncharacterized protein</fullName>
    </submittedName>
</protein>
<reference evidence="1 2" key="1">
    <citation type="submission" date="2021-01" db="EMBL/GenBank/DDBJ databases">
        <title>Whole genome shotgun sequence of Actinoplanes palleronii NBRC 14916.</title>
        <authorList>
            <person name="Komaki H."/>
            <person name="Tamura T."/>
        </authorList>
    </citation>
    <scope>NUCLEOTIDE SEQUENCE [LARGE SCALE GENOMIC DNA]</scope>
    <source>
        <strain evidence="1 2">NBRC 14916</strain>
    </source>
</reference>